<proteinExistence type="predicted"/>
<dbReference type="GO" id="GO:0007229">
    <property type="term" value="P:integrin-mediated signaling pathway"/>
    <property type="evidence" value="ECO:0007669"/>
    <property type="project" value="TreeGrafter"/>
</dbReference>
<dbReference type="PANTHER" id="PTHR23220">
    <property type="entry name" value="INTEGRIN ALPHA"/>
    <property type="match status" value="1"/>
</dbReference>
<gene>
    <name evidence="2" type="ORF">AFUS01_LOCUS12606</name>
</gene>
<name>A0A8J2JNI4_9HEXA</name>
<evidence type="ECO:0000313" key="2">
    <source>
        <dbReference type="EMBL" id="CAG7723521.1"/>
    </source>
</evidence>
<protein>
    <recommendedName>
        <fullName evidence="4">Integrin alpha-2 domain-containing protein</fullName>
    </recommendedName>
</protein>
<organism evidence="2 3">
    <name type="scientific">Allacma fusca</name>
    <dbReference type="NCBI Taxonomy" id="39272"/>
    <lineage>
        <taxon>Eukaryota</taxon>
        <taxon>Metazoa</taxon>
        <taxon>Ecdysozoa</taxon>
        <taxon>Arthropoda</taxon>
        <taxon>Hexapoda</taxon>
        <taxon>Collembola</taxon>
        <taxon>Symphypleona</taxon>
        <taxon>Sminthuridae</taxon>
        <taxon>Allacma</taxon>
    </lineage>
</organism>
<feature type="transmembrane region" description="Helical" evidence="1">
    <location>
        <begin position="223"/>
        <end position="247"/>
    </location>
</feature>
<comment type="caution">
    <text evidence="2">The sequence shown here is derived from an EMBL/GenBank/DDBJ whole genome shotgun (WGS) entry which is preliminary data.</text>
</comment>
<keyword evidence="1" id="KW-1133">Transmembrane helix</keyword>
<accession>A0A8J2JNI4</accession>
<keyword evidence="1" id="KW-0472">Membrane</keyword>
<dbReference type="GO" id="GO:0009897">
    <property type="term" value="C:external side of plasma membrane"/>
    <property type="evidence" value="ECO:0007669"/>
    <property type="project" value="TreeGrafter"/>
</dbReference>
<evidence type="ECO:0000256" key="1">
    <source>
        <dbReference type="SAM" id="Phobius"/>
    </source>
</evidence>
<dbReference type="PANTHER" id="PTHR23220:SF134">
    <property type="entry name" value="INTEGRIN ALPHA-2 DOMAIN-CONTAINING PROTEIN"/>
    <property type="match status" value="1"/>
</dbReference>
<keyword evidence="1" id="KW-0812">Transmembrane</keyword>
<dbReference type="Proteomes" id="UP000708208">
    <property type="component" value="Unassembled WGS sequence"/>
</dbReference>
<dbReference type="GO" id="GO:0007160">
    <property type="term" value="P:cell-matrix adhesion"/>
    <property type="evidence" value="ECO:0007669"/>
    <property type="project" value="TreeGrafter"/>
</dbReference>
<keyword evidence="3" id="KW-1185">Reference proteome</keyword>
<dbReference type="GO" id="GO:0098609">
    <property type="term" value="P:cell-cell adhesion"/>
    <property type="evidence" value="ECO:0007669"/>
    <property type="project" value="TreeGrafter"/>
</dbReference>
<dbReference type="AlphaFoldDB" id="A0A8J2JNI4"/>
<dbReference type="GO" id="GO:0008305">
    <property type="term" value="C:integrin complex"/>
    <property type="evidence" value="ECO:0007669"/>
    <property type="project" value="TreeGrafter"/>
</dbReference>
<evidence type="ECO:0008006" key="4">
    <source>
        <dbReference type="Google" id="ProtNLM"/>
    </source>
</evidence>
<sequence>MNDVTAVMSDPMRLKIDVEVALEQDNQFKPVQTSFLLNYQVNTALDRMEGALYNVSLGSTSTLFYNFKIIIPGTSPTRLYLKFLLPESINYEGRKTEIFDIEIAGPLGLSCNDVSNETMAHPEFGIYDQHLKQKNVFTTAKLGRAYDINNCKALHCNVLVTRNTRVLDLSFRVKPLDKDLTRRILQKDGVLDFDGFGHARILEKLTTFNFSRIIINPPEPSEIAAWIIIAAAAGGLIILFLFVVCLCKCGFFRRNAKEKLALLKAEVDAEDTELTIQNRYEDTSPQVTPSA</sequence>
<evidence type="ECO:0000313" key="3">
    <source>
        <dbReference type="Proteomes" id="UP000708208"/>
    </source>
</evidence>
<reference evidence="2" key="1">
    <citation type="submission" date="2021-06" db="EMBL/GenBank/DDBJ databases">
        <authorList>
            <person name="Hodson N. C."/>
            <person name="Mongue J. A."/>
            <person name="Jaron S. K."/>
        </authorList>
    </citation>
    <scope>NUCLEOTIDE SEQUENCE</scope>
</reference>
<dbReference type="GO" id="GO:0005178">
    <property type="term" value="F:integrin binding"/>
    <property type="evidence" value="ECO:0007669"/>
    <property type="project" value="TreeGrafter"/>
</dbReference>
<dbReference type="GO" id="GO:0033627">
    <property type="term" value="P:cell adhesion mediated by integrin"/>
    <property type="evidence" value="ECO:0007669"/>
    <property type="project" value="TreeGrafter"/>
</dbReference>
<dbReference type="EMBL" id="CAJVCH010099977">
    <property type="protein sequence ID" value="CAG7723521.1"/>
    <property type="molecule type" value="Genomic_DNA"/>
</dbReference>